<proteinExistence type="predicted"/>
<feature type="coiled-coil region" evidence="1">
    <location>
        <begin position="377"/>
        <end position="411"/>
    </location>
</feature>
<sequence length="513" mass="59517">MFSEKNESQNSQSDIKNIITLNAYTNKKYIFKGDKFQPLNKLTYNTANFVTSYLSHKDFITTTTTISRSIPQEDVDDILEIKAYEELGLDQASSYIVSSFEVESAGEEREFRLFVAETEMLNELYLPIKQETKYLDLIAPAPLLYKALYKKEILNSVGVHCFVYFTQDDAFVTFYNNGEYLYSKSIEFSLNQIYEKYCEIEGEQVDSKEFFSVLETEGLKATNSTYQQNFMKIFGEVFITINDIIIYTKRAFQLDSIDHMYIGSVHGPIVGLDEYSNNYLGLLSADFNFDYNIESDEWYTDQLQYLMLLTSFEYMENNEAVLNLTMFPRPPSFVNRASGQFIIATFAAISIGLAYPLYHLVSSYANEAKTFALKKQSKVLEAEAKKYKKILSEKKKQISNLDKEIARLAKLYGGKTKTLSSIYKEKVDYRLKSELFYTIAEELHKFDVHVDKIFTNENTVWMSLISSDDRKLTELIKYITDMHSNDIKEIDIEMIEKDPESTHYKGLLKVELR</sequence>
<organism evidence="2">
    <name type="scientific">hydrothermal vent metagenome</name>
    <dbReference type="NCBI Taxonomy" id="652676"/>
    <lineage>
        <taxon>unclassified sequences</taxon>
        <taxon>metagenomes</taxon>
        <taxon>ecological metagenomes</taxon>
    </lineage>
</organism>
<evidence type="ECO:0000313" key="2">
    <source>
        <dbReference type="EMBL" id="SFV89857.1"/>
    </source>
</evidence>
<evidence type="ECO:0000256" key="1">
    <source>
        <dbReference type="SAM" id="Coils"/>
    </source>
</evidence>
<reference evidence="2" key="1">
    <citation type="submission" date="2016-10" db="EMBL/GenBank/DDBJ databases">
        <authorList>
            <person name="de Groot N.N."/>
        </authorList>
    </citation>
    <scope>NUCLEOTIDE SEQUENCE</scope>
</reference>
<gene>
    <name evidence="2" type="ORF">MNB_SV-4-1040</name>
</gene>
<dbReference type="AlphaFoldDB" id="A0A1W1E7M3"/>
<keyword evidence="1" id="KW-0175">Coiled coil</keyword>
<protein>
    <submittedName>
        <fullName evidence="2">Uncharacterized protein</fullName>
    </submittedName>
</protein>
<dbReference type="EMBL" id="FPIB01000003">
    <property type="protein sequence ID" value="SFV89857.1"/>
    <property type="molecule type" value="Genomic_DNA"/>
</dbReference>
<accession>A0A1W1E7M3</accession>
<name>A0A1W1E7M3_9ZZZZ</name>